<dbReference type="EMBL" id="BAABGY010000007">
    <property type="protein sequence ID" value="GAA4331315.1"/>
    <property type="molecule type" value="Genomic_DNA"/>
</dbReference>
<accession>A0ABP8GXC2</accession>
<feature type="transmembrane region" description="Helical" evidence="1">
    <location>
        <begin position="275"/>
        <end position="295"/>
    </location>
</feature>
<evidence type="ECO:0000259" key="2">
    <source>
        <dbReference type="Pfam" id="PF02517"/>
    </source>
</evidence>
<name>A0ABP8GXC2_9BACT</name>
<keyword evidence="1" id="KW-0812">Transmembrane</keyword>
<dbReference type="Proteomes" id="UP001501725">
    <property type="component" value="Unassembled WGS sequence"/>
</dbReference>
<keyword evidence="1" id="KW-1133">Transmembrane helix</keyword>
<sequence>MRTIAGYLWNFVRSVRPVVAAAVLLFTGLLVWTNYYFGLERALMDTPTAPRLLLWWLLFAVAFAVPVWLQSGSGAGRLLRKPGYLVLLLAAPLIFALKLALPLNLPLHPVPLDNRYWNLVLYYPAKLLLTVVLLYVLWRRYHRDAPFYGTGAGGSLRPYWGMLLFMVPLVALASTQADFLATYPKFQHLAPVRAASLSKQLLYELSYGSDFITIELFFRGFLVLAFARYLGTGAVLPMAVFYCAIHFGKPLGECISSFFGGIVLGVATFHSRSIWGGLLVHLGIAWLMELGGYLGRLSS</sequence>
<feature type="transmembrane region" description="Helical" evidence="1">
    <location>
        <begin position="83"/>
        <end position="101"/>
    </location>
</feature>
<evidence type="ECO:0000313" key="3">
    <source>
        <dbReference type="EMBL" id="GAA4331315.1"/>
    </source>
</evidence>
<feature type="transmembrane region" description="Helical" evidence="1">
    <location>
        <begin position="52"/>
        <end position="71"/>
    </location>
</feature>
<feature type="transmembrane region" description="Helical" evidence="1">
    <location>
        <begin position="251"/>
        <end position="269"/>
    </location>
</feature>
<keyword evidence="4" id="KW-1185">Reference proteome</keyword>
<dbReference type="InterPro" id="IPR003675">
    <property type="entry name" value="Rce1/LyrA-like_dom"/>
</dbReference>
<comment type="caution">
    <text evidence="3">The sequence shown here is derived from an EMBL/GenBank/DDBJ whole genome shotgun (WGS) entry which is preliminary data.</text>
</comment>
<protein>
    <recommendedName>
        <fullName evidence="2">CAAX prenyl protease 2/Lysostaphin resistance protein A-like domain-containing protein</fullName>
    </recommendedName>
</protein>
<feature type="transmembrane region" description="Helical" evidence="1">
    <location>
        <begin position="216"/>
        <end position="244"/>
    </location>
</feature>
<reference evidence="4" key="1">
    <citation type="journal article" date="2019" name="Int. J. Syst. Evol. Microbiol.">
        <title>The Global Catalogue of Microorganisms (GCM) 10K type strain sequencing project: providing services to taxonomists for standard genome sequencing and annotation.</title>
        <authorList>
            <consortium name="The Broad Institute Genomics Platform"/>
            <consortium name="The Broad Institute Genome Sequencing Center for Infectious Disease"/>
            <person name="Wu L."/>
            <person name="Ma J."/>
        </authorList>
    </citation>
    <scope>NUCLEOTIDE SEQUENCE [LARGE SCALE GENOMIC DNA]</scope>
    <source>
        <strain evidence="4">JCM 17919</strain>
    </source>
</reference>
<dbReference type="Pfam" id="PF02517">
    <property type="entry name" value="Rce1-like"/>
    <property type="match status" value="1"/>
</dbReference>
<dbReference type="RefSeq" id="WP_345255863.1">
    <property type="nucleotide sequence ID" value="NZ_BAABGY010000007.1"/>
</dbReference>
<feature type="transmembrane region" description="Helical" evidence="1">
    <location>
        <begin position="159"/>
        <end position="177"/>
    </location>
</feature>
<feature type="domain" description="CAAX prenyl protease 2/Lysostaphin resistance protein A-like" evidence="2">
    <location>
        <begin position="212"/>
        <end position="285"/>
    </location>
</feature>
<organism evidence="3 4">
    <name type="scientific">Flaviaesturariibacter amylovorans</name>
    <dbReference type="NCBI Taxonomy" id="1084520"/>
    <lineage>
        <taxon>Bacteria</taxon>
        <taxon>Pseudomonadati</taxon>
        <taxon>Bacteroidota</taxon>
        <taxon>Chitinophagia</taxon>
        <taxon>Chitinophagales</taxon>
        <taxon>Chitinophagaceae</taxon>
        <taxon>Flaviaestuariibacter</taxon>
    </lineage>
</organism>
<proteinExistence type="predicted"/>
<gene>
    <name evidence="3" type="ORF">GCM10023184_23020</name>
</gene>
<evidence type="ECO:0000256" key="1">
    <source>
        <dbReference type="SAM" id="Phobius"/>
    </source>
</evidence>
<keyword evidence="1" id="KW-0472">Membrane</keyword>
<evidence type="ECO:0000313" key="4">
    <source>
        <dbReference type="Proteomes" id="UP001501725"/>
    </source>
</evidence>
<feature type="transmembrane region" description="Helical" evidence="1">
    <location>
        <begin position="18"/>
        <end position="37"/>
    </location>
</feature>
<feature type="transmembrane region" description="Helical" evidence="1">
    <location>
        <begin position="121"/>
        <end position="138"/>
    </location>
</feature>